<name>A0A2T0U0P6_9SPHI</name>
<dbReference type="SUPFAM" id="SSF53155">
    <property type="entry name" value="Methylated DNA-protein cysteine methyltransferase domain"/>
    <property type="match status" value="1"/>
</dbReference>
<comment type="caution">
    <text evidence="12">The sequence shown here is derived from an EMBL/GenBank/DDBJ whole genome shotgun (WGS) entry which is preliminary data.</text>
</comment>
<evidence type="ECO:0000256" key="3">
    <source>
        <dbReference type="ARBA" id="ARBA00011918"/>
    </source>
</evidence>
<evidence type="ECO:0000256" key="2">
    <source>
        <dbReference type="ARBA" id="ARBA00008711"/>
    </source>
</evidence>
<evidence type="ECO:0000256" key="9">
    <source>
        <dbReference type="ARBA" id="ARBA00023204"/>
    </source>
</evidence>
<dbReference type="PROSITE" id="PS01124">
    <property type="entry name" value="HTH_ARAC_FAMILY_2"/>
    <property type="match status" value="1"/>
</dbReference>
<comment type="catalytic activity">
    <reaction evidence="10">
        <text>a 6-O-methyl-2'-deoxyguanosine in DNA + L-cysteinyl-[protein] = S-methyl-L-cysteinyl-[protein] + a 2'-deoxyguanosine in DNA</text>
        <dbReference type="Rhea" id="RHEA:24000"/>
        <dbReference type="Rhea" id="RHEA-COMP:10131"/>
        <dbReference type="Rhea" id="RHEA-COMP:10132"/>
        <dbReference type="Rhea" id="RHEA-COMP:11367"/>
        <dbReference type="Rhea" id="RHEA-COMP:11368"/>
        <dbReference type="ChEBI" id="CHEBI:29950"/>
        <dbReference type="ChEBI" id="CHEBI:82612"/>
        <dbReference type="ChEBI" id="CHEBI:85445"/>
        <dbReference type="ChEBI" id="CHEBI:85448"/>
        <dbReference type="EC" id="2.1.1.63"/>
    </reaction>
</comment>
<protein>
    <recommendedName>
        <fullName evidence="3">methylated-DNA--[protein]-cysteine S-methyltransferase</fullName>
        <ecNumber evidence="3">2.1.1.63</ecNumber>
    </recommendedName>
</protein>
<dbReference type="InterPro" id="IPR036217">
    <property type="entry name" value="MethylDNA_cys_MeTrfase_DNAb"/>
</dbReference>
<dbReference type="NCBIfam" id="TIGR00589">
    <property type="entry name" value="ogt"/>
    <property type="match status" value="1"/>
</dbReference>
<accession>A0A2T0U0P6</accession>
<keyword evidence="4 12" id="KW-0489">Methyltransferase</keyword>
<keyword evidence="7" id="KW-0805">Transcription regulation</keyword>
<proteinExistence type="inferred from homology"/>
<dbReference type="OrthoDB" id="9802228at2"/>
<dbReference type="GO" id="GO:0003700">
    <property type="term" value="F:DNA-binding transcription factor activity"/>
    <property type="evidence" value="ECO:0007669"/>
    <property type="project" value="InterPro"/>
</dbReference>
<sequence>MKTQEEINYQRIASAIEFILTNFKNQPSLDDVAEEIHLSPFHFQKLFTDWAGTTPKKFLQYISTQHAKSLLHERATLSETAFQTGLSSTSRLHDLFISIEGMTPAEYKNGGQSLHINYRFSNSPFGKVIVASTSRGVCYMAFDDDKAIALSKLSAKFPNAGFKEESDAFQTVALQIFQNDWTALDKVKLHLKASAFQLKVWEALLKIPMGALSTYGTIAKEVDSPGASRAVGTAIGRNPVAFLIPCHRVIQTSGTLGGYMWGNTRKTAIIGWEYAKILSL</sequence>
<reference evidence="12 13" key="1">
    <citation type="submission" date="2018-03" db="EMBL/GenBank/DDBJ databases">
        <title>Genomic Encyclopedia of Type Strains, Phase III (KMG-III): the genomes of soil and plant-associated and newly described type strains.</title>
        <authorList>
            <person name="Whitman W."/>
        </authorList>
    </citation>
    <scope>NUCLEOTIDE SEQUENCE [LARGE SCALE GENOMIC DNA]</scope>
    <source>
        <strain evidence="12 13">CGMCC 1.9313</strain>
    </source>
</reference>
<keyword evidence="6" id="KW-0227">DNA damage</keyword>
<evidence type="ECO:0000313" key="12">
    <source>
        <dbReference type="EMBL" id="PRY51484.1"/>
    </source>
</evidence>
<comment type="catalytic activity">
    <reaction evidence="1">
        <text>a 4-O-methyl-thymidine in DNA + L-cysteinyl-[protein] = a thymidine in DNA + S-methyl-L-cysteinyl-[protein]</text>
        <dbReference type="Rhea" id="RHEA:53428"/>
        <dbReference type="Rhea" id="RHEA-COMP:10131"/>
        <dbReference type="Rhea" id="RHEA-COMP:10132"/>
        <dbReference type="Rhea" id="RHEA-COMP:13555"/>
        <dbReference type="Rhea" id="RHEA-COMP:13556"/>
        <dbReference type="ChEBI" id="CHEBI:29950"/>
        <dbReference type="ChEBI" id="CHEBI:82612"/>
        <dbReference type="ChEBI" id="CHEBI:137386"/>
        <dbReference type="ChEBI" id="CHEBI:137387"/>
        <dbReference type="EC" id="2.1.1.63"/>
    </reaction>
</comment>
<dbReference type="SUPFAM" id="SSF46767">
    <property type="entry name" value="Methylated DNA-protein cysteine methyltransferase, C-terminal domain"/>
    <property type="match status" value="1"/>
</dbReference>
<dbReference type="Gene3D" id="1.10.10.60">
    <property type="entry name" value="Homeodomain-like"/>
    <property type="match status" value="1"/>
</dbReference>
<dbReference type="EC" id="2.1.1.63" evidence="3"/>
<evidence type="ECO:0000256" key="6">
    <source>
        <dbReference type="ARBA" id="ARBA00022763"/>
    </source>
</evidence>
<dbReference type="Gene3D" id="1.10.10.10">
    <property type="entry name" value="Winged helix-like DNA-binding domain superfamily/Winged helix DNA-binding domain"/>
    <property type="match status" value="1"/>
</dbReference>
<dbReference type="InterPro" id="IPR014048">
    <property type="entry name" value="MethylDNA_cys_MeTrfase_DNA-bd"/>
</dbReference>
<dbReference type="GO" id="GO:0032259">
    <property type="term" value="P:methylation"/>
    <property type="evidence" value="ECO:0007669"/>
    <property type="project" value="UniProtKB-KW"/>
</dbReference>
<dbReference type="EMBL" id="PVTH01000007">
    <property type="protein sequence ID" value="PRY51484.1"/>
    <property type="molecule type" value="Genomic_DNA"/>
</dbReference>
<evidence type="ECO:0000313" key="13">
    <source>
        <dbReference type="Proteomes" id="UP000238034"/>
    </source>
</evidence>
<evidence type="ECO:0000256" key="4">
    <source>
        <dbReference type="ARBA" id="ARBA00022603"/>
    </source>
</evidence>
<comment type="similarity">
    <text evidence="2">Belongs to the MGMT family.</text>
</comment>
<keyword evidence="13" id="KW-1185">Reference proteome</keyword>
<dbReference type="Gene3D" id="3.30.160.70">
    <property type="entry name" value="Methylated DNA-protein cysteine methyltransferase domain"/>
    <property type="match status" value="1"/>
</dbReference>
<dbReference type="InterPro" id="IPR036631">
    <property type="entry name" value="MGMT_N_sf"/>
</dbReference>
<evidence type="ECO:0000256" key="7">
    <source>
        <dbReference type="ARBA" id="ARBA00023015"/>
    </source>
</evidence>
<keyword evidence="8" id="KW-0804">Transcription</keyword>
<dbReference type="PROSITE" id="PS00374">
    <property type="entry name" value="MGMT"/>
    <property type="match status" value="1"/>
</dbReference>
<dbReference type="RefSeq" id="WP_106294019.1">
    <property type="nucleotide sequence ID" value="NZ_PVTH01000007.1"/>
</dbReference>
<evidence type="ECO:0000256" key="8">
    <source>
        <dbReference type="ARBA" id="ARBA00023163"/>
    </source>
</evidence>
<dbReference type="InterPro" id="IPR036388">
    <property type="entry name" value="WH-like_DNA-bd_sf"/>
</dbReference>
<dbReference type="Pfam" id="PF01035">
    <property type="entry name" value="DNA_binding_1"/>
    <property type="match status" value="1"/>
</dbReference>
<evidence type="ECO:0000259" key="11">
    <source>
        <dbReference type="PROSITE" id="PS01124"/>
    </source>
</evidence>
<dbReference type="AlphaFoldDB" id="A0A2T0U0P6"/>
<dbReference type="InterPro" id="IPR009057">
    <property type="entry name" value="Homeodomain-like_sf"/>
</dbReference>
<dbReference type="InterPro" id="IPR018060">
    <property type="entry name" value="HTH_AraC"/>
</dbReference>
<dbReference type="GO" id="GO:0006281">
    <property type="term" value="P:DNA repair"/>
    <property type="evidence" value="ECO:0007669"/>
    <property type="project" value="UniProtKB-KW"/>
</dbReference>
<dbReference type="PANTHER" id="PTHR10815">
    <property type="entry name" value="METHYLATED-DNA--PROTEIN-CYSTEINE METHYLTRANSFERASE"/>
    <property type="match status" value="1"/>
</dbReference>
<dbReference type="CDD" id="cd06445">
    <property type="entry name" value="ATase"/>
    <property type="match status" value="1"/>
</dbReference>
<evidence type="ECO:0000256" key="1">
    <source>
        <dbReference type="ARBA" id="ARBA00001286"/>
    </source>
</evidence>
<dbReference type="InterPro" id="IPR001497">
    <property type="entry name" value="MethylDNA_cys_MeTrfase_AS"/>
</dbReference>
<dbReference type="SMART" id="SM00342">
    <property type="entry name" value="HTH_ARAC"/>
    <property type="match status" value="1"/>
</dbReference>
<dbReference type="GO" id="GO:0003908">
    <property type="term" value="F:methylated-DNA-[protein]-cysteine S-methyltransferase activity"/>
    <property type="evidence" value="ECO:0007669"/>
    <property type="project" value="UniProtKB-EC"/>
</dbReference>
<dbReference type="PANTHER" id="PTHR10815:SF13">
    <property type="entry name" value="METHYLATED-DNA--PROTEIN-CYSTEINE METHYLTRANSFERASE"/>
    <property type="match status" value="1"/>
</dbReference>
<gene>
    <name evidence="12" type="ORF">B0I27_10769</name>
</gene>
<dbReference type="FunFam" id="1.10.10.10:FF:000214">
    <property type="entry name" value="Methylated-DNA--protein-cysteine methyltransferase"/>
    <property type="match status" value="1"/>
</dbReference>
<keyword evidence="9" id="KW-0234">DNA repair</keyword>
<dbReference type="Proteomes" id="UP000238034">
    <property type="component" value="Unassembled WGS sequence"/>
</dbReference>
<dbReference type="GO" id="GO:0043565">
    <property type="term" value="F:sequence-specific DNA binding"/>
    <property type="evidence" value="ECO:0007669"/>
    <property type="project" value="InterPro"/>
</dbReference>
<evidence type="ECO:0000256" key="10">
    <source>
        <dbReference type="ARBA" id="ARBA00049348"/>
    </source>
</evidence>
<dbReference type="Pfam" id="PF12833">
    <property type="entry name" value="HTH_18"/>
    <property type="match status" value="1"/>
</dbReference>
<evidence type="ECO:0000256" key="5">
    <source>
        <dbReference type="ARBA" id="ARBA00022679"/>
    </source>
</evidence>
<feature type="domain" description="HTH araC/xylS-type" evidence="11">
    <location>
        <begin position="13"/>
        <end position="110"/>
    </location>
</feature>
<dbReference type="SUPFAM" id="SSF46689">
    <property type="entry name" value="Homeodomain-like"/>
    <property type="match status" value="2"/>
</dbReference>
<keyword evidence="5 12" id="KW-0808">Transferase</keyword>
<organism evidence="12 13">
    <name type="scientific">Arcticibacter pallidicorallinus</name>
    <dbReference type="NCBI Taxonomy" id="1259464"/>
    <lineage>
        <taxon>Bacteria</taxon>
        <taxon>Pseudomonadati</taxon>
        <taxon>Bacteroidota</taxon>
        <taxon>Sphingobacteriia</taxon>
        <taxon>Sphingobacteriales</taxon>
        <taxon>Sphingobacteriaceae</taxon>
        <taxon>Arcticibacter</taxon>
    </lineage>
</organism>